<dbReference type="PANTHER" id="PTHR33928:SF2">
    <property type="entry name" value="PECTATE LYASE SUPERFAMILY PROTEIN DOMAIN-CONTAINING PROTEIN-RELATED"/>
    <property type="match status" value="1"/>
</dbReference>
<evidence type="ECO:0000313" key="4">
    <source>
        <dbReference type="EMBL" id="SPN99998.1"/>
    </source>
</evidence>
<evidence type="ECO:0000313" key="5">
    <source>
        <dbReference type="Proteomes" id="UP001187682"/>
    </source>
</evidence>
<reference evidence="4" key="1">
    <citation type="submission" date="2018-03" db="EMBL/GenBank/DDBJ databases">
        <authorList>
            <person name="Guldener U."/>
        </authorList>
    </citation>
    <scope>NUCLEOTIDE SEQUENCE</scope>
</reference>
<feature type="compositionally biased region" description="Gly residues" evidence="1">
    <location>
        <begin position="752"/>
        <end position="765"/>
    </location>
</feature>
<feature type="chain" id="PRO_5042145388" evidence="2">
    <location>
        <begin position="21"/>
        <end position="811"/>
    </location>
</feature>
<dbReference type="InterPro" id="IPR024535">
    <property type="entry name" value="RHGA/B-epi-like_pectate_lyase"/>
</dbReference>
<dbReference type="Pfam" id="PF12708">
    <property type="entry name" value="Pect-lyase_RHGA_epim"/>
    <property type="match status" value="2"/>
</dbReference>
<evidence type="ECO:0000259" key="3">
    <source>
        <dbReference type="Pfam" id="PF12708"/>
    </source>
</evidence>
<sequence length="811" mass="86215">MRLSSALCVAAAVAARGVAAFWLEDIAHQGVAPYHSDPNYQVFRNVKDFGAKGDGVTDDTKAINLAISSGGRCAPHQCKQSTTSPATVYFPSGTYLVSSSIIDYYYTQLIGDAINLPVIKASPNFATNTSLAVIDANPYGEKGLAWIPVNVFFRQIQNFVIDTTDVPASASAIGLHWPSSQATTLSNVEFRLATGSGTKHVGMLTEEGSGGLLSDLTFRGGDVGAKLGNQQFTARNLRFYGSKTAISQLWDWGWTYKSLVVEDCEVGIDMVDSNTASITVLDSEFTRVRDAIKTVRKGSQTDPKASGSLVLENVRFDKVGAVLRGVNGVILPGNPSGETLVQGYADGHLYNPNGPTVYQGSDRTYFPRPKALLAGNKYYEKSKPSYANVPASKFVSIRDFGATGDGIQDATSALNALFAHVAGTDLIAFIDAGFYVVTDTVTIPPGARVIGEALASVILGTGSAFSSMSSPRAVVRVGKPGDQGHVEWSDMIVSTRGPAAGAVLIEYNLLSKGEPSGMWDVHIRVGGVAGTEQQLKQCPTAAGGRKEPIRKECIASYMSMHVTRSAGGLYTENCWLWVADHDLEDPVYTQITIFAGRGLLIESETGRIFISASGSEHHVLYQYQLLNTRDIYMGQIQTETPYYQPNPPASVPFPPAPAIRDPDFAEQCAGVGGDVPCEMAWGLRVLGSRDVVIFGAGLYSFFNDYSTDCCQPKSGTECQQRIFEIADAGAPGGGGPGGHGSGRGHRRRGHDNGGSHGGGGGGGGRVSGLETYNLNTIGTVRMITRYGEDVALARDNTAGFVDTVAVYHHGA</sequence>
<dbReference type="CDD" id="cd23668">
    <property type="entry name" value="GH55_beta13glucanase-like"/>
    <property type="match status" value="1"/>
</dbReference>
<feature type="domain" description="Rhamnogalacturonase A/B/Epimerase-like pectate lyase" evidence="3">
    <location>
        <begin position="43"/>
        <end position="269"/>
    </location>
</feature>
<keyword evidence="2" id="KW-0732">Signal</keyword>
<name>A0AAE8SSZ9_9PEZI</name>
<dbReference type="InterPro" id="IPR012334">
    <property type="entry name" value="Pectin_lyas_fold"/>
</dbReference>
<organism evidence="4 5">
    <name type="scientific">Cephalotrichum gorgonifer</name>
    <dbReference type="NCBI Taxonomy" id="2041049"/>
    <lineage>
        <taxon>Eukaryota</taxon>
        <taxon>Fungi</taxon>
        <taxon>Dikarya</taxon>
        <taxon>Ascomycota</taxon>
        <taxon>Pezizomycotina</taxon>
        <taxon>Sordariomycetes</taxon>
        <taxon>Hypocreomycetidae</taxon>
        <taxon>Microascales</taxon>
        <taxon>Microascaceae</taxon>
        <taxon>Cephalotrichum</taxon>
    </lineage>
</organism>
<gene>
    <name evidence="4" type="ORF">DNG_02850</name>
</gene>
<evidence type="ECO:0000256" key="2">
    <source>
        <dbReference type="SAM" id="SignalP"/>
    </source>
</evidence>
<dbReference type="SUPFAM" id="SSF51126">
    <property type="entry name" value="Pectin lyase-like"/>
    <property type="match status" value="2"/>
</dbReference>
<comment type="caution">
    <text evidence="4">The sequence shown here is derived from an EMBL/GenBank/DDBJ whole genome shotgun (WGS) entry which is preliminary data.</text>
</comment>
<dbReference type="GO" id="GO:0004650">
    <property type="term" value="F:polygalacturonase activity"/>
    <property type="evidence" value="ECO:0007669"/>
    <property type="project" value="InterPro"/>
</dbReference>
<protein>
    <submittedName>
        <fullName evidence="4">Related to beta-1,3 exoglucanase</fullName>
    </submittedName>
</protein>
<dbReference type="Proteomes" id="UP001187682">
    <property type="component" value="Unassembled WGS sequence"/>
</dbReference>
<dbReference type="EMBL" id="ONZQ02000003">
    <property type="protein sequence ID" value="SPN99998.1"/>
    <property type="molecule type" value="Genomic_DNA"/>
</dbReference>
<dbReference type="AlphaFoldDB" id="A0AAE8SSZ9"/>
<dbReference type="InterPro" id="IPR011050">
    <property type="entry name" value="Pectin_lyase_fold/virulence"/>
</dbReference>
<feature type="compositionally biased region" description="Gly residues" evidence="1">
    <location>
        <begin position="730"/>
        <end position="741"/>
    </location>
</feature>
<proteinExistence type="predicted"/>
<feature type="domain" description="Rhamnogalacturonase A/B/Epimerase-like pectate lyase" evidence="3">
    <location>
        <begin position="394"/>
        <end position="465"/>
    </location>
</feature>
<dbReference type="Gene3D" id="2.160.20.10">
    <property type="entry name" value="Single-stranded right-handed beta-helix, Pectin lyase-like"/>
    <property type="match status" value="2"/>
</dbReference>
<feature type="signal peptide" evidence="2">
    <location>
        <begin position="1"/>
        <end position="20"/>
    </location>
</feature>
<feature type="region of interest" description="Disordered" evidence="1">
    <location>
        <begin position="727"/>
        <end position="765"/>
    </location>
</feature>
<keyword evidence="5" id="KW-1185">Reference proteome</keyword>
<dbReference type="PANTHER" id="PTHR33928">
    <property type="entry name" value="POLYGALACTURONASE QRT3"/>
    <property type="match status" value="1"/>
</dbReference>
<evidence type="ECO:0000256" key="1">
    <source>
        <dbReference type="SAM" id="MobiDB-lite"/>
    </source>
</evidence>
<accession>A0AAE8SSZ9</accession>
<dbReference type="InterPro" id="IPR039279">
    <property type="entry name" value="QRT3-like"/>
</dbReference>